<protein>
    <submittedName>
        <fullName evidence="1">Uncharacterized protein</fullName>
    </submittedName>
</protein>
<dbReference type="RefSeq" id="WP_127698409.1">
    <property type="nucleotide sequence ID" value="NZ_SACS01000006.1"/>
</dbReference>
<dbReference type="AlphaFoldDB" id="A0A437R024"/>
<name>A0A437R024_9GAMM</name>
<proteinExistence type="predicted"/>
<comment type="caution">
    <text evidence="1">The sequence shown here is derived from an EMBL/GenBank/DDBJ whole genome shotgun (WGS) entry which is preliminary data.</text>
</comment>
<reference evidence="1 2" key="1">
    <citation type="submission" date="2019-01" db="EMBL/GenBank/DDBJ databases">
        <authorList>
            <person name="Chen W.-M."/>
        </authorList>
    </citation>
    <scope>NUCLEOTIDE SEQUENCE [LARGE SCALE GENOMIC DNA]</scope>
    <source>
        <strain evidence="1 2">KYPC3</strain>
    </source>
</reference>
<evidence type="ECO:0000313" key="1">
    <source>
        <dbReference type="EMBL" id="RVU40080.1"/>
    </source>
</evidence>
<gene>
    <name evidence="1" type="ORF">EOE67_07455</name>
</gene>
<dbReference type="Proteomes" id="UP000283077">
    <property type="component" value="Unassembled WGS sequence"/>
</dbReference>
<sequence length="70" mass="7837">MKDVDHIELIVLPSGWQLCRLLALLCLLLLLCSPLLAPLEAKFHQLVWQQPVSLQLVLSSLSTYVATVKL</sequence>
<dbReference type="EMBL" id="SACS01000006">
    <property type="protein sequence ID" value="RVU40080.1"/>
    <property type="molecule type" value="Genomic_DNA"/>
</dbReference>
<accession>A0A437R024</accession>
<evidence type="ECO:0000313" key="2">
    <source>
        <dbReference type="Proteomes" id="UP000283077"/>
    </source>
</evidence>
<organism evidence="1 2">
    <name type="scientific">Rheinheimera riviphila</name>
    <dbReference type="NCBI Taxonomy" id="1834037"/>
    <lineage>
        <taxon>Bacteria</taxon>
        <taxon>Pseudomonadati</taxon>
        <taxon>Pseudomonadota</taxon>
        <taxon>Gammaproteobacteria</taxon>
        <taxon>Chromatiales</taxon>
        <taxon>Chromatiaceae</taxon>
        <taxon>Rheinheimera</taxon>
    </lineage>
</organism>
<keyword evidence="2" id="KW-1185">Reference proteome</keyword>